<gene>
    <name evidence="9" type="primary">secE</name>
    <name evidence="10" type="ORF">U473_13320</name>
</gene>
<protein>
    <recommendedName>
        <fullName evidence="9">Protein translocase subunit SecE</fullName>
    </recommendedName>
</protein>
<feature type="transmembrane region" description="Helical" evidence="9">
    <location>
        <begin position="36"/>
        <end position="57"/>
    </location>
</feature>
<proteinExistence type="inferred from homology"/>
<keyword evidence="8 9" id="KW-0472">Membrane</keyword>
<evidence type="ECO:0000256" key="9">
    <source>
        <dbReference type="HAMAP-Rule" id="MF_00422"/>
    </source>
</evidence>
<evidence type="ECO:0000256" key="1">
    <source>
        <dbReference type="ARBA" id="ARBA00004370"/>
    </source>
</evidence>
<accession>A0A135L7E8</accession>
<evidence type="ECO:0000256" key="7">
    <source>
        <dbReference type="ARBA" id="ARBA00023010"/>
    </source>
</evidence>
<dbReference type="PANTHER" id="PTHR33910">
    <property type="entry name" value="PROTEIN TRANSLOCASE SUBUNIT SECE"/>
    <property type="match status" value="1"/>
</dbReference>
<comment type="function">
    <text evidence="9">Essential subunit of the Sec protein translocation channel SecYEG. Clamps together the 2 halves of SecY. May contact the channel plug during translocation.</text>
</comment>
<comment type="caution">
    <text evidence="10">The sequence shown here is derived from an EMBL/GenBank/DDBJ whole genome shotgun (WGS) entry which is preliminary data.</text>
</comment>
<keyword evidence="5 9" id="KW-0653">Protein transport</keyword>
<dbReference type="EMBL" id="LSKU01000001">
    <property type="protein sequence ID" value="KXG44886.1"/>
    <property type="molecule type" value="Genomic_DNA"/>
</dbReference>
<dbReference type="RefSeq" id="WP_068727173.1">
    <property type="nucleotide sequence ID" value="NZ_LSKU01000001.1"/>
</dbReference>
<dbReference type="GO" id="GO:0009306">
    <property type="term" value="P:protein secretion"/>
    <property type="evidence" value="ECO:0007669"/>
    <property type="project" value="UniProtKB-UniRule"/>
</dbReference>
<dbReference type="Proteomes" id="UP000070352">
    <property type="component" value="Unassembled WGS sequence"/>
</dbReference>
<keyword evidence="3 9" id="KW-1003">Cell membrane</keyword>
<name>A0A135L7E8_9BACI</name>
<dbReference type="HAMAP" id="MF_00422">
    <property type="entry name" value="SecE"/>
    <property type="match status" value="1"/>
</dbReference>
<keyword evidence="6 9" id="KW-1133">Transmembrane helix</keyword>
<reference evidence="10 11" key="1">
    <citation type="submission" date="2016-02" db="EMBL/GenBank/DDBJ databases">
        <title>Draft Genome for Tepidibacillus decaturensis nov. sp. Strain Z9, an Anaerobic, Moderately Thermophilic and Heterotrophic Bacterium from Deep Subsurface of the Illinois Basin, USA.</title>
        <authorList>
            <person name="Dong Y."/>
            <person name="Chang J.Y."/>
            <person name="Sanford R."/>
            <person name="Fouke B.W."/>
        </authorList>
    </citation>
    <scope>NUCLEOTIDE SEQUENCE [LARGE SCALE GENOMIC DNA]</scope>
    <source>
        <strain evidence="10 11">Z9</strain>
    </source>
</reference>
<evidence type="ECO:0000256" key="5">
    <source>
        <dbReference type="ARBA" id="ARBA00022927"/>
    </source>
</evidence>
<keyword evidence="11" id="KW-1185">Reference proteome</keyword>
<organism evidence="10 11">
    <name type="scientific">Tepidibacillus decaturensis</name>
    <dbReference type="NCBI Taxonomy" id="1413211"/>
    <lineage>
        <taxon>Bacteria</taxon>
        <taxon>Bacillati</taxon>
        <taxon>Bacillota</taxon>
        <taxon>Bacilli</taxon>
        <taxon>Bacillales</taxon>
        <taxon>Bacillaceae</taxon>
        <taxon>Tepidibacillus</taxon>
    </lineage>
</organism>
<dbReference type="GO" id="GO:0005886">
    <property type="term" value="C:plasma membrane"/>
    <property type="evidence" value="ECO:0007669"/>
    <property type="project" value="UniProtKB-SubCell"/>
</dbReference>
<dbReference type="PANTHER" id="PTHR33910:SF1">
    <property type="entry name" value="PROTEIN TRANSLOCASE SUBUNIT SECE"/>
    <property type="match status" value="1"/>
</dbReference>
<dbReference type="GO" id="GO:0043952">
    <property type="term" value="P:protein transport by the Sec complex"/>
    <property type="evidence" value="ECO:0007669"/>
    <property type="project" value="UniProtKB-UniRule"/>
</dbReference>
<dbReference type="GO" id="GO:0008320">
    <property type="term" value="F:protein transmembrane transporter activity"/>
    <property type="evidence" value="ECO:0007669"/>
    <property type="project" value="UniProtKB-UniRule"/>
</dbReference>
<dbReference type="OrthoDB" id="9813233at2"/>
<evidence type="ECO:0000256" key="2">
    <source>
        <dbReference type="ARBA" id="ARBA00022448"/>
    </source>
</evidence>
<evidence type="ECO:0000256" key="3">
    <source>
        <dbReference type="ARBA" id="ARBA00022475"/>
    </source>
</evidence>
<dbReference type="Pfam" id="PF00584">
    <property type="entry name" value="SecE"/>
    <property type="match status" value="1"/>
</dbReference>
<comment type="subcellular location">
    <subcellularLocation>
        <location evidence="9">Cell membrane</location>
        <topology evidence="9">Single-pass membrane protein</topology>
    </subcellularLocation>
    <subcellularLocation>
        <location evidence="1">Membrane</location>
    </subcellularLocation>
</comment>
<dbReference type="GO" id="GO:0006605">
    <property type="term" value="P:protein targeting"/>
    <property type="evidence" value="ECO:0007669"/>
    <property type="project" value="UniProtKB-UniRule"/>
</dbReference>
<evidence type="ECO:0000256" key="4">
    <source>
        <dbReference type="ARBA" id="ARBA00022692"/>
    </source>
</evidence>
<dbReference type="InterPro" id="IPR001901">
    <property type="entry name" value="Translocase_SecE/Sec61-g"/>
</dbReference>
<keyword evidence="2 9" id="KW-0813">Transport</keyword>
<evidence type="ECO:0000256" key="6">
    <source>
        <dbReference type="ARBA" id="ARBA00022989"/>
    </source>
</evidence>
<evidence type="ECO:0000313" key="11">
    <source>
        <dbReference type="Proteomes" id="UP000070352"/>
    </source>
</evidence>
<evidence type="ECO:0000256" key="8">
    <source>
        <dbReference type="ARBA" id="ARBA00023136"/>
    </source>
</evidence>
<dbReference type="InterPro" id="IPR038379">
    <property type="entry name" value="SecE_sf"/>
</dbReference>
<keyword evidence="7 9" id="KW-0811">Translocation</keyword>
<comment type="subunit">
    <text evidence="9">Component of the Sec protein translocase complex. Heterotrimer consisting of SecY, SecE and SecG subunits. The heterotrimers can form oligomers, although 1 heterotrimer is thought to be able to translocate proteins. Interacts with the ribosome. Interacts with SecDF, and other proteins may be involved. Interacts with SecA.</text>
</comment>
<dbReference type="STRING" id="1413211.U473_13320"/>
<dbReference type="NCBIfam" id="TIGR00964">
    <property type="entry name" value="secE_bact"/>
    <property type="match status" value="1"/>
</dbReference>
<evidence type="ECO:0000313" key="10">
    <source>
        <dbReference type="EMBL" id="KXG44886.1"/>
    </source>
</evidence>
<dbReference type="Gene3D" id="1.20.5.1030">
    <property type="entry name" value="Preprotein translocase secy subunit"/>
    <property type="match status" value="1"/>
</dbReference>
<keyword evidence="4 9" id="KW-0812">Transmembrane</keyword>
<sequence>MGFLNKIKNGFTSTIDFIRDGIRELKKVRWPNRKELVSYTTIVVSTVVFVTVFFFVVDLGISSLLQLIGLGK</sequence>
<dbReference type="PROSITE" id="PS01067">
    <property type="entry name" value="SECE_SEC61G"/>
    <property type="match status" value="1"/>
</dbReference>
<dbReference type="InterPro" id="IPR005807">
    <property type="entry name" value="SecE_bac"/>
</dbReference>
<dbReference type="GO" id="GO:0065002">
    <property type="term" value="P:intracellular protein transmembrane transport"/>
    <property type="evidence" value="ECO:0007669"/>
    <property type="project" value="UniProtKB-UniRule"/>
</dbReference>
<dbReference type="AlphaFoldDB" id="A0A135L7E8"/>
<comment type="similarity">
    <text evidence="9">Belongs to the SecE/SEC61-gamma family.</text>
</comment>